<dbReference type="Pfam" id="PF14619">
    <property type="entry name" value="SnAC"/>
    <property type="match status" value="1"/>
</dbReference>
<dbReference type="InterPro" id="IPR014978">
    <property type="entry name" value="Gln-Leu-Gln_QLQ"/>
</dbReference>
<dbReference type="InterPro" id="IPR027417">
    <property type="entry name" value="P-loop_NTPase"/>
</dbReference>
<dbReference type="GO" id="GO:1902494">
    <property type="term" value="C:catalytic complex"/>
    <property type="evidence" value="ECO:0007669"/>
    <property type="project" value="UniProtKB-ARBA"/>
</dbReference>
<keyword evidence="19" id="KW-1185">Reference proteome</keyword>
<evidence type="ECO:0000259" key="17">
    <source>
        <dbReference type="PROSITE" id="PS51666"/>
    </source>
</evidence>
<evidence type="ECO:0000256" key="3">
    <source>
        <dbReference type="ARBA" id="ARBA00022801"/>
    </source>
</evidence>
<feature type="region of interest" description="Disordered" evidence="12">
    <location>
        <begin position="1623"/>
        <end position="1737"/>
    </location>
</feature>
<dbReference type="STRING" id="1754192.A0A1Y1X6K0"/>
<dbReference type="InterPro" id="IPR000330">
    <property type="entry name" value="SNF2_N"/>
</dbReference>
<dbReference type="SMART" id="SM00487">
    <property type="entry name" value="DEXDc"/>
    <property type="match status" value="1"/>
</dbReference>
<dbReference type="InterPro" id="IPR014001">
    <property type="entry name" value="Helicase_ATP-bd"/>
</dbReference>
<dbReference type="Pfam" id="PF07529">
    <property type="entry name" value="HSA"/>
    <property type="match status" value="1"/>
</dbReference>
<protein>
    <recommendedName>
        <fullName evidence="20">SNF2-family ATP dependent chromatin remodeling factor snf21</fullName>
    </recommendedName>
</protein>
<comment type="caution">
    <text evidence="18">The sequence shown here is derived from an EMBL/GenBank/DDBJ whole genome shotgun (WGS) entry which is preliminary data.</text>
</comment>
<evidence type="ECO:0000313" key="18">
    <source>
        <dbReference type="EMBL" id="ORX80934.1"/>
    </source>
</evidence>
<dbReference type="SMART" id="SM01314">
    <property type="entry name" value="SnAC"/>
    <property type="match status" value="1"/>
</dbReference>
<evidence type="ECO:0000256" key="4">
    <source>
        <dbReference type="ARBA" id="ARBA00022806"/>
    </source>
</evidence>
<dbReference type="Gene3D" id="3.40.50.300">
    <property type="entry name" value="P-loop containing nucleotide triphosphate hydrolases"/>
    <property type="match status" value="1"/>
</dbReference>
<evidence type="ECO:0008006" key="20">
    <source>
        <dbReference type="Google" id="ProtNLM"/>
    </source>
</evidence>
<keyword evidence="7 10" id="KW-0103">Bromodomain</keyword>
<dbReference type="InterPro" id="IPR036427">
    <property type="entry name" value="Bromodomain-like_sf"/>
</dbReference>
<feature type="compositionally biased region" description="Low complexity" evidence="12">
    <location>
        <begin position="1638"/>
        <end position="1659"/>
    </location>
</feature>
<dbReference type="InterPro" id="IPR001487">
    <property type="entry name" value="Bromodomain"/>
</dbReference>
<feature type="domain" description="Bromo" evidence="13">
    <location>
        <begin position="1507"/>
        <end position="1577"/>
    </location>
</feature>
<dbReference type="CDD" id="cd18793">
    <property type="entry name" value="SF2_C_SNF"/>
    <property type="match status" value="1"/>
</dbReference>
<feature type="domain" description="QLQ" evidence="17">
    <location>
        <begin position="288"/>
        <end position="323"/>
    </location>
</feature>
<dbReference type="GO" id="GO:0004386">
    <property type="term" value="F:helicase activity"/>
    <property type="evidence" value="ECO:0007669"/>
    <property type="project" value="UniProtKB-KW"/>
</dbReference>
<keyword evidence="2" id="KW-0547">Nucleotide-binding</keyword>
<dbReference type="OrthoDB" id="5857104at2759"/>
<evidence type="ECO:0000256" key="7">
    <source>
        <dbReference type="ARBA" id="ARBA00023117"/>
    </source>
</evidence>
<dbReference type="InterPro" id="IPR014012">
    <property type="entry name" value="HSA_dom"/>
</dbReference>
<dbReference type="Gene3D" id="1.20.920.10">
    <property type="entry name" value="Bromodomain-like"/>
    <property type="match status" value="1"/>
</dbReference>
<feature type="compositionally biased region" description="Basic residues" evidence="12">
    <location>
        <begin position="1384"/>
        <end position="1396"/>
    </location>
</feature>
<dbReference type="PROSITE" id="PS50014">
    <property type="entry name" value="BROMODOMAIN_2"/>
    <property type="match status" value="1"/>
</dbReference>
<feature type="compositionally biased region" description="Low complexity" evidence="12">
    <location>
        <begin position="238"/>
        <end position="257"/>
    </location>
</feature>
<evidence type="ECO:0000259" key="13">
    <source>
        <dbReference type="PROSITE" id="PS50014"/>
    </source>
</evidence>
<dbReference type="GO" id="GO:0006366">
    <property type="term" value="P:transcription by RNA polymerase II"/>
    <property type="evidence" value="ECO:0007669"/>
    <property type="project" value="UniProtKB-ARBA"/>
</dbReference>
<organism evidence="18 19">
    <name type="scientific">Anaeromyces robustus</name>
    <dbReference type="NCBI Taxonomy" id="1754192"/>
    <lineage>
        <taxon>Eukaryota</taxon>
        <taxon>Fungi</taxon>
        <taxon>Fungi incertae sedis</taxon>
        <taxon>Chytridiomycota</taxon>
        <taxon>Chytridiomycota incertae sedis</taxon>
        <taxon>Neocallimastigomycetes</taxon>
        <taxon>Neocallimastigales</taxon>
        <taxon>Neocallimastigaceae</taxon>
        <taxon>Anaeromyces</taxon>
    </lineage>
</organism>
<dbReference type="Pfam" id="PF00439">
    <property type="entry name" value="Bromodomain"/>
    <property type="match status" value="1"/>
</dbReference>
<dbReference type="InterPro" id="IPR001650">
    <property type="entry name" value="Helicase_C-like"/>
</dbReference>
<dbReference type="SUPFAM" id="SSF52540">
    <property type="entry name" value="P-loop containing nucleoside triphosphate hydrolases"/>
    <property type="match status" value="2"/>
</dbReference>
<feature type="compositionally biased region" description="Acidic residues" evidence="12">
    <location>
        <begin position="1711"/>
        <end position="1737"/>
    </location>
</feature>
<dbReference type="SMART" id="SM00297">
    <property type="entry name" value="BROMO"/>
    <property type="match status" value="1"/>
</dbReference>
<dbReference type="Pfam" id="PF00176">
    <property type="entry name" value="SNF2-rel_dom"/>
    <property type="match status" value="1"/>
</dbReference>
<evidence type="ECO:0000259" key="15">
    <source>
        <dbReference type="PROSITE" id="PS51194"/>
    </source>
</evidence>
<dbReference type="PRINTS" id="PR00503">
    <property type="entry name" value="BROMODOMAIN"/>
</dbReference>
<dbReference type="PROSITE" id="PS51194">
    <property type="entry name" value="HELICASE_CTER"/>
    <property type="match status" value="1"/>
</dbReference>
<dbReference type="SMART" id="SM00951">
    <property type="entry name" value="QLQ"/>
    <property type="match status" value="1"/>
</dbReference>
<dbReference type="Pfam" id="PF00271">
    <property type="entry name" value="Helicase_C"/>
    <property type="match status" value="1"/>
</dbReference>
<feature type="region of interest" description="Disordered" evidence="12">
    <location>
        <begin position="1331"/>
        <end position="1476"/>
    </location>
</feature>
<gene>
    <name evidence="18" type="ORF">BCR32DRAFT_280119</name>
</gene>
<evidence type="ECO:0000259" key="14">
    <source>
        <dbReference type="PROSITE" id="PS51192"/>
    </source>
</evidence>
<dbReference type="SUPFAM" id="SSF47370">
    <property type="entry name" value="Bromodomain"/>
    <property type="match status" value="1"/>
</dbReference>
<dbReference type="Gene3D" id="3.40.50.10810">
    <property type="entry name" value="Tandem AAA-ATPase domain"/>
    <property type="match status" value="1"/>
</dbReference>
<dbReference type="CDD" id="cd17996">
    <property type="entry name" value="DEXHc_SMARCA2_SMARCA4"/>
    <property type="match status" value="1"/>
</dbReference>
<dbReference type="GO" id="GO:0042393">
    <property type="term" value="F:histone binding"/>
    <property type="evidence" value="ECO:0007669"/>
    <property type="project" value="InterPro"/>
</dbReference>
<dbReference type="GO" id="GO:0006338">
    <property type="term" value="P:chromatin remodeling"/>
    <property type="evidence" value="ECO:0007669"/>
    <property type="project" value="UniProtKB-ARBA"/>
</dbReference>
<dbReference type="InterPro" id="IPR038718">
    <property type="entry name" value="SNF2-like_sf"/>
</dbReference>
<sequence>MYNSNQAQHMQQIYQHKPSMQQLPQQNFQTLQPQNAQNFGNPAIPNMNNILQQQYMQNMQNIQPLQPNIQNMGVNPVALGMSMNNLRYPANIPPQPIPQQQLQTKVVNNQTQPILNQRPMPNNVPNLSSPQIKNQNIPYNSVSTEASPVVTNATLQKTPTPEQIKQLITTAQSLRAKGETNDPEYIKICQILARYSKMAQMNNQNQNNQVVQKPISNNTTPTLINQSNSIKVNGNNIPTSTQSQLQQPQPLQSQVPPLQTPAQLKDQQEKLQFNQLNELQKNVKLNENISPQQTQQVKYQLYAYKLMSEGKPVPDNLQRIVFDNQNRINYEQARVSEQQLKNNVVNTKIVNSSIEIYKNKNQENLKNKSNAIPYKHPRDMLKNKIKYSDYSSRQHRILIPSVMPSGVDVYSMIQERERKINSRIQYRIKELESLPSNISNQSSILEEIENNNNSNNNNQVVNNKLQSFNNNNNNSNNNNRKLRAIIELKALKLLSKQKKLRSEILKGMVRATTFLTHTDRASYRRMKKQSLKEARITEKLERQQRIDREKRERQNFADYLNSIISHGREMRSMHDKQQSKANKLGLGVQRFHKKIENEEAQRLAKLSQERLRALKEDDEEAYLKLIDQTKDTRITYLLQQTNEYLENLTKAVVSQQEEIGQDQPPLPEDTFGLDDDKKADYYNISHRVKEIITEQPSILTGGTLKEYQLKGLQWMVSLYNNRLNGILADEMGLGKTIQTISLISHLIEKKHQNGPFLIIVPLSTLTNWSLEFDKWAPSIVKVVYKGAPSVRKAIQYSEIKHGNFNVVLTTYEYIIKDRPVLSKIKWIHIIIDEGHRLKNAQSKLTTVLTQHYQCRYRLILTGTPLQNNLPELWALLNFLLPKIFNSVKSFDEWFNSPFATQVGEEKIQLNEEEQLLIIRRLHKVLRPFLLRRLKKDVEHELPDKVEMVIKCRMSALQRRLYEKMRQKGILFTSDGKHGIKGLNNTVMQLRKIVNHPFVFEEVENSINPSGLTNELIYRTSGKFELLDRILPKFLRTKHRVLIFFQMTAIMNIMEDFLMYRGYRHLRLDGSTKSEERSDLLKKFNAENSPYMIFLLSTRAGGLGLNLQTADTVIIFDSDWNPHQDLQAQDRAHRIGQTKEVRILRLITADSIEEKILARAQYKLDIDGKVIQAGKFDNKSTAQEREALLRQLIESSSGEANDVQNEENMTDDDLNDIIHRNDEEMEIFRQMDQERIQHETELWKSTGHEGPLPDRLIQEWELPKVYTMDEEEVQKKEEKMDYGRGQRVRKEVHYDDGLNEEQWLQAVENEDLEEVIERKRLQRQRRAERKAKKLLKLQKQQQQQHQDSDTTTNEISDVETNQSDNLSIATPDTDPGVGLNIGEVKHKKRGRPSKNRSRGSLSNRSSSLRDSIDGEGAHTPLSSISTTSSIAGDGLSSNEAAVIEKPRRGRGRRKANLMEDSYKKRKKADMNANVDRTKPDKVGKAERLAMTRLFEACYKQVENCKTEDGRRRCELFLEIPSKKLYPDYYVLIEKPIALDIINTRIHSTYYDTVQDFINDFRLMFGNARKYNQEGSWVYIDSIEMEKDMDLKLNELYKDQKLIITDEDRLEEQKYLEQLKANESNINSLKRPAPSDDTPSSDITNQNINTTDNNNTPSISPANKLSNTEKKENTVEESKNEKTDNNEKNEPNDEIIDSIEQPPSRKKQKRSEDDEDYKDIDIENDYDEDEEDDDEENDY</sequence>
<keyword evidence="6" id="KW-0805">Transcription regulation</keyword>
<reference evidence="18 19" key="2">
    <citation type="submission" date="2016-08" db="EMBL/GenBank/DDBJ databases">
        <title>Pervasive Adenine N6-methylation of Active Genes in Fungi.</title>
        <authorList>
            <consortium name="DOE Joint Genome Institute"/>
            <person name="Mondo S.J."/>
            <person name="Dannebaum R.O."/>
            <person name="Kuo R.C."/>
            <person name="Labutti K."/>
            <person name="Haridas S."/>
            <person name="Kuo A."/>
            <person name="Salamov A."/>
            <person name="Ahrendt S.R."/>
            <person name="Lipzen A."/>
            <person name="Sullivan W."/>
            <person name="Andreopoulos W.B."/>
            <person name="Clum A."/>
            <person name="Lindquist E."/>
            <person name="Daum C."/>
            <person name="Ramamoorthy G.K."/>
            <person name="Gryganskyi A."/>
            <person name="Culley D."/>
            <person name="Magnuson J.K."/>
            <person name="James T.Y."/>
            <person name="O'Malley M.A."/>
            <person name="Stajich J.E."/>
            <person name="Spatafora J.W."/>
            <person name="Visel A."/>
            <person name="Grigoriev I.V."/>
        </authorList>
    </citation>
    <scope>NUCLEOTIDE SEQUENCE [LARGE SCALE GENOMIC DNA]</scope>
    <source>
        <strain evidence="18 19">S4</strain>
    </source>
</reference>
<feature type="domain" description="HSA" evidence="16">
    <location>
        <begin position="544"/>
        <end position="616"/>
    </location>
</feature>
<dbReference type="Pfam" id="PF08880">
    <property type="entry name" value="QLQ"/>
    <property type="match status" value="1"/>
</dbReference>
<keyword evidence="9" id="KW-0539">Nucleus</keyword>
<feature type="domain" description="Helicase C-terminal" evidence="15">
    <location>
        <begin position="1025"/>
        <end position="1188"/>
    </location>
</feature>
<dbReference type="GO" id="GO:0005694">
    <property type="term" value="C:chromosome"/>
    <property type="evidence" value="ECO:0007669"/>
    <property type="project" value="UniProtKB-ARBA"/>
</dbReference>
<evidence type="ECO:0000256" key="5">
    <source>
        <dbReference type="ARBA" id="ARBA00022840"/>
    </source>
</evidence>
<comment type="subcellular location">
    <subcellularLocation>
        <location evidence="1">Nucleus</location>
    </subcellularLocation>
</comment>
<evidence type="ECO:0000256" key="10">
    <source>
        <dbReference type="PROSITE-ProRule" id="PRU00035"/>
    </source>
</evidence>
<dbReference type="Gene3D" id="1.20.5.170">
    <property type="match status" value="1"/>
</dbReference>
<feature type="region of interest" description="Disordered" evidence="12">
    <location>
        <begin position="213"/>
        <end position="257"/>
    </location>
</feature>
<dbReference type="FunFam" id="3.40.50.10810:FF:000008">
    <property type="entry name" value="Chromatin structure-remodeling complex subunit snf21"/>
    <property type="match status" value="1"/>
</dbReference>
<evidence type="ECO:0000256" key="8">
    <source>
        <dbReference type="ARBA" id="ARBA00023163"/>
    </source>
</evidence>
<keyword evidence="5" id="KW-0067">ATP-binding</keyword>
<evidence type="ECO:0000256" key="11">
    <source>
        <dbReference type="SAM" id="Coils"/>
    </source>
</evidence>
<dbReference type="GO" id="GO:0005524">
    <property type="term" value="F:ATP binding"/>
    <property type="evidence" value="ECO:0007669"/>
    <property type="project" value="UniProtKB-KW"/>
</dbReference>
<dbReference type="Proteomes" id="UP000193944">
    <property type="component" value="Unassembled WGS sequence"/>
</dbReference>
<keyword evidence="11" id="KW-0175">Coiled coil</keyword>
<evidence type="ECO:0000256" key="9">
    <source>
        <dbReference type="ARBA" id="ARBA00023242"/>
    </source>
</evidence>
<dbReference type="GO" id="GO:0006355">
    <property type="term" value="P:regulation of DNA-templated transcription"/>
    <property type="evidence" value="ECO:0007669"/>
    <property type="project" value="InterPro"/>
</dbReference>
<evidence type="ECO:0000256" key="12">
    <source>
        <dbReference type="SAM" id="MobiDB-lite"/>
    </source>
</evidence>
<dbReference type="GO" id="GO:0005634">
    <property type="term" value="C:nucleus"/>
    <property type="evidence" value="ECO:0007669"/>
    <property type="project" value="UniProtKB-SubCell"/>
</dbReference>
<feature type="coiled-coil region" evidence="11">
    <location>
        <begin position="597"/>
        <end position="658"/>
    </location>
</feature>
<feature type="compositionally biased region" description="Low complexity" evidence="12">
    <location>
        <begin position="1397"/>
        <end position="1408"/>
    </location>
</feature>
<proteinExistence type="predicted"/>
<dbReference type="InterPro" id="IPR029295">
    <property type="entry name" value="SnAC"/>
</dbReference>
<dbReference type="PROSITE" id="PS51204">
    <property type="entry name" value="HSA"/>
    <property type="match status" value="1"/>
</dbReference>
<feature type="compositionally biased region" description="Basic and acidic residues" evidence="12">
    <location>
        <begin position="1665"/>
        <end position="1689"/>
    </location>
</feature>
<keyword evidence="4" id="KW-0347">Helicase</keyword>
<dbReference type="GO" id="GO:0016787">
    <property type="term" value="F:hydrolase activity"/>
    <property type="evidence" value="ECO:0007669"/>
    <property type="project" value="UniProtKB-KW"/>
</dbReference>
<dbReference type="PROSITE" id="PS51192">
    <property type="entry name" value="HELICASE_ATP_BIND_1"/>
    <property type="match status" value="1"/>
</dbReference>
<reference evidence="18 19" key="1">
    <citation type="submission" date="2016-08" db="EMBL/GenBank/DDBJ databases">
        <title>A Parts List for Fungal Cellulosomes Revealed by Comparative Genomics.</title>
        <authorList>
            <consortium name="DOE Joint Genome Institute"/>
            <person name="Haitjema C.H."/>
            <person name="Gilmore S.P."/>
            <person name="Henske J.K."/>
            <person name="Solomon K.V."/>
            <person name="De Groot R."/>
            <person name="Kuo A."/>
            <person name="Mondo S.J."/>
            <person name="Salamov A.A."/>
            <person name="Labutti K."/>
            <person name="Zhao Z."/>
            <person name="Chiniquy J."/>
            <person name="Barry K."/>
            <person name="Brewer H.M."/>
            <person name="Purvine S.O."/>
            <person name="Wright A.T."/>
            <person name="Boxma B."/>
            <person name="Van Alen T."/>
            <person name="Hackstein J.H."/>
            <person name="Baker S.E."/>
            <person name="Grigoriev I.V."/>
            <person name="O'Malley M.A."/>
        </authorList>
    </citation>
    <scope>NUCLEOTIDE SEQUENCE [LARGE SCALE GENOMIC DNA]</scope>
    <source>
        <strain evidence="18 19">S4</strain>
    </source>
</reference>
<dbReference type="SMART" id="SM00490">
    <property type="entry name" value="HELICc"/>
    <property type="match status" value="1"/>
</dbReference>
<feature type="compositionally biased region" description="Polar residues" evidence="12">
    <location>
        <begin position="214"/>
        <end position="237"/>
    </location>
</feature>
<keyword evidence="3" id="KW-0378">Hydrolase</keyword>
<evidence type="ECO:0000313" key="19">
    <source>
        <dbReference type="Proteomes" id="UP000193944"/>
    </source>
</evidence>
<evidence type="ECO:0000256" key="1">
    <source>
        <dbReference type="ARBA" id="ARBA00004123"/>
    </source>
</evidence>
<dbReference type="InterPro" id="IPR049730">
    <property type="entry name" value="SNF2/RAD54-like_C"/>
</dbReference>
<evidence type="ECO:0000256" key="2">
    <source>
        <dbReference type="ARBA" id="ARBA00022741"/>
    </source>
</evidence>
<feature type="domain" description="Helicase ATP-binding" evidence="14">
    <location>
        <begin position="716"/>
        <end position="882"/>
    </location>
</feature>
<keyword evidence="8" id="KW-0804">Transcription</keyword>
<feature type="region of interest" description="Disordered" evidence="12">
    <location>
        <begin position="449"/>
        <end position="478"/>
    </location>
</feature>
<dbReference type="PROSITE" id="PS51666">
    <property type="entry name" value="QLQ"/>
    <property type="match status" value="1"/>
</dbReference>
<dbReference type="EMBL" id="MCFG01000131">
    <property type="protein sequence ID" value="ORX80934.1"/>
    <property type="molecule type" value="Genomic_DNA"/>
</dbReference>
<evidence type="ECO:0000259" key="16">
    <source>
        <dbReference type="PROSITE" id="PS51204"/>
    </source>
</evidence>
<name>A0A1Y1X6K0_9FUNG</name>
<dbReference type="PANTHER" id="PTHR10799">
    <property type="entry name" value="SNF2/RAD54 HELICASE FAMILY"/>
    <property type="match status" value="1"/>
</dbReference>
<feature type="compositionally biased region" description="Polar residues" evidence="12">
    <location>
        <begin position="1348"/>
        <end position="1369"/>
    </location>
</feature>
<evidence type="ECO:0000256" key="6">
    <source>
        <dbReference type="ARBA" id="ARBA00023015"/>
    </source>
</evidence>
<accession>A0A1Y1X6K0</accession>
<dbReference type="FunFam" id="3.40.50.300:FF:000843">
    <property type="entry name" value="Chromatin structure-remodeling complex subunit snf21"/>
    <property type="match status" value="1"/>
</dbReference>
<dbReference type="SMART" id="SM00573">
    <property type="entry name" value="HSA"/>
    <property type="match status" value="1"/>
</dbReference>